<comment type="subunit">
    <text evidence="4">The complex is composed of two ATP-binding proteins (PstB), two transmembrane proteins (PstC and PstA) and a solute-binding protein (PstS).</text>
</comment>
<evidence type="ECO:0000256" key="1">
    <source>
        <dbReference type="ARBA" id="ARBA00002841"/>
    </source>
</evidence>
<dbReference type="InterPro" id="IPR050811">
    <property type="entry name" value="Phosphate_ABC_transporter"/>
</dbReference>
<dbReference type="Pfam" id="PF12849">
    <property type="entry name" value="PBP_like_2"/>
    <property type="match status" value="2"/>
</dbReference>
<evidence type="ECO:0000256" key="5">
    <source>
        <dbReference type="ARBA" id="ARBA00022592"/>
    </source>
</evidence>
<feature type="domain" description="PBP" evidence="9">
    <location>
        <begin position="176"/>
        <end position="295"/>
    </location>
</feature>
<comment type="function">
    <text evidence="1">Part of the ABC transporter complex PstSACB involved in phosphate import.</text>
</comment>
<comment type="subcellular location">
    <subcellularLocation>
        <location evidence="2">Cell membrane</location>
        <topology evidence="2">Lipid-anchor</topology>
    </subcellularLocation>
</comment>
<evidence type="ECO:0000256" key="2">
    <source>
        <dbReference type="ARBA" id="ARBA00004193"/>
    </source>
</evidence>
<dbReference type="Gene3D" id="3.40.190.10">
    <property type="entry name" value="Periplasmic binding protein-like II"/>
    <property type="match status" value="3"/>
</dbReference>
<keyword evidence="7" id="KW-0564">Palmitate</keyword>
<evidence type="ECO:0000256" key="7">
    <source>
        <dbReference type="ARBA" id="ARBA00023139"/>
    </source>
</evidence>
<evidence type="ECO:0000256" key="6">
    <source>
        <dbReference type="ARBA" id="ARBA00022729"/>
    </source>
</evidence>
<gene>
    <name evidence="10" type="ORF">IAB07_04420</name>
</gene>
<dbReference type="AlphaFoldDB" id="A0A9D1SJP7"/>
<evidence type="ECO:0000259" key="9">
    <source>
        <dbReference type="Pfam" id="PF12849"/>
    </source>
</evidence>
<sequence>MKTSRKVILAIIVLVVALTAILAACGGEKDIAVIARTSGSGTRDAFESIVKSEDGTSLKDAGLMKGAIEQDKTSTVISLVASTKTGIGYVSLGSVDESVKVLDVEGVKATAENVLNGSYKMQRPFVIMTNKAISEADGLTAATKDFIAFLKSSQAQEIVGEEGYVRQDEGATEYSAPTAALTGTINISGSTSVDPLMDKLIGEYKEIGGAAVANVEISKNCQGTSHGISAVKADEVGNVIGLGSSAVKAADEAQISHFEIALDAIAVIVNPENELENIGIAQLFGIYTGSITKFSALSAA</sequence>
<proteinExistence type="inferred from homology"/>
<keyword evidence="6" id="KW-0732">Signal</keyword>
<dbReference type="PROSITE" id="PS51257">
    <property type="entry name" value="PROKAR_LIPOPROTEIN"/>
    <property type="match status" value="1"/>
</dbReference>
<evidence type="ECO:0000313" key="11">
    <source>
        <dbReference type="Proteomes" id="UP000824145"/>
    </source>
</evidence>
<comment type="similarity">
    <text evidence="3">Belongs to the PstS family.</text>
</comment>
<dbReference type="GO" id="GO:0005886">
    <property type="term" value="C:plasma membrane"/>
    <property type="evidence" value="ECO:0007669"/>
    <property type="project" value="UniProtKB-SubCell"/>
</dbReference>
<evidence type="ECO:0000256" key="4">
    <source>
        <dbReference type="ARBA" id="ARBA00011529"/>
    </source>
</evidence>
<feature type="domain" description="PBP" evidence="9">
    <location>
        <begin position="20"/>
        <end position="152"/>
    </location>
</feature>
<dbReference type="InterPro" id="IPR024370">
    <property type="entry name" value="PBP_domain"/>
</dbReference>
<dbReference type="SUPFAM" id="SSF53850">
    <property type="entry name" value="Periplasmic binding protein-like II"/>
    <property type="match status" value="2"/>
</dbReference>
<evidence type="ECO:0000313" key="10">
    <source>
        <dbReference type="EMBL" id="HIU62989.1"/>
    </source>
</evidence>
<name>A0A9D1SJP7_9FIRM</name>
<accession>A0A9D1SJP7</accession>
<evidence type="ECO:0000256" key="3">
    <source>
        <dbReference type="ARBA" id="ARBA00008725"/>
    </source>
</evidence>
<keyword evidence="8" id="KW-0449">Lipoprotein</keyword>
<keyword evidence="5" id="KW-0813">Transport</keyword>
<reference evidence="10" key="2">
    <citation type="journal article" date="2021" name="PeerJ">
        <title>Extensive microbial diversity within the chicken gut microbiome revealed by metagenomics and culture.</title>
        <authorList>
            <person name="Gilroy R."/>
            <person name="Ravi A."/>
            <person name="Getino M."/>
            <person name="Pursley I."/>
            <person name="Horton D.L."/>
            <person name="Alikhan N.F."/>
            <person name="Baker D."/>
            <person name="Gharbi K."/>
            <person name="Hall N."/>
            <person name="Watson M."/>
            <person name="Adriaenssens E.M."/>
            <person name="Foster-Nyarko E."/>
            <person name="Jarju S."/>
            <person name="Secka A."/>
            <person name="Antonio M."/>
            <person name="Oren A."/>
            <person name="Chaudhuri R.R."/>
            <person name="La Ragione R."/>
            <person name="Hildebrand F."/>
            <person name="Pallen M.J."/>
        </authorList>
    </citation>
    <scope>NUCLEOTIDE SEQUENCE</scope>
    <source>
        <strain evidence="10">9366</strain>
    </source>
</reference>
<dbReference type="Proteomes" id="UP000824145">
    <property type="component" value="Unassembled WGS sequence"/>
</dbReference>
<dbReference type="PANTHER" id="PTHR30570:SF1">
    <property type="entry name" value="PHOSPHATE-BINDING PROTEIN PSTS"/>
    <property type="match status" value="1"/>
</dbReference>
<reference evidence="10" key="1">
    <citation type="submission" date="2020-10" db="EMBL/GenBank/DDBJ databases">
        <authorList>
            <person name="Gilroy R."/>
        </authorList>
    </citation>
    <scope>NUCLEOTIDE SEQUENCE</scope>
    <source>
        <strain evidence="10">9366</strain>
    </source>
</reference>
<dbReference type="GO" id="GO:0006817">
    <property type="term" value="P:phosphate ion transport"/>
    <property type="evidence" value="ECO:0007669"/>
    <property type="project" value="UniProtKB-KW"/>
</dbReference>
<keyword evidence="5" id="KW-0592">Phosphate transport</keyword>
<dbReference type="EMBL" id="DVNJ01000024">
    <property type="protein sequence ID" value="HIU62989.1"/>
    <property type="molecule type" value="Genomic_DNA"/>
</dbReference>
<organism evidence="10 11">
    <name type="scientific">Candidatus Caccalectryoclostridium excrementigallinarum</name>
    <dbReference type="NCBI Taxonomy" id="2840710"/>
    <lineage>
        <taxon>Bacteria</taxon>
        <taxon>Bacillati</taxon>
        <taxon>Bacillota</taxon>
        <taxon>Clostridia</taxon>
        <taxon>Christensenellales</taxon>
        <taxon>Christensenellaceae</taxon>
        <taxon>Christensenellaceae incertae sedis</taxon>
        <taxon>Candidatus Caccalectryoclostridium</taxon>
    </lineage>
</organism>
<comment type="caution">
    <text evidence="10">The sequence shown here is derived from an EMBL/GenBank/DDBJ whole genome shotgun (WGS) entry which is preliminary data.</text>
</comment>
<protein>
    <submittedName>
        <fullName evidence="10">Substrate-binding domain-containing protein</fullName>
    </submittedName>
</protein>
<dbReference type="PANTHER" id="PTHR30570">
    <property type="entry name" value="PERIPLASMIC PHOSPHATE BINDING COMPONENT OF PHOSPHATE ABC TRANSPORTER"/>
    <property type="match status" value="1"/>
</dbReference>
<evidence type="ECO:0000256" key="8">
    <source>
        <dbReference type="ARBA" id="ARBA00023288"/>
    </source>
</evidence>